<dbReference type="Pfam" id="PF08241">
    <property type="entry name" value="Methyltransf_11"/>
    <property type="match status" value="1"/>
</dbReference>
<protein>
    <submittedName>
        <fullName evidence="3">Class I SAM-dependent methyltransferase</fullName>
    </submittedName>
</protein>
<dbReference type="PANTHER" id="PTHR43464:SF23">
    <property type="entry name" value="JUVENILE HORMONE ACID O-METHYLTRANSFERASE"/>
    <property type="match status" value="1"/>
</dbReference>
<evidence type="ECO:0000313" key="4">
    <source>
        <dbReference type="Proteomes" id="UP000593594"/>
    </source>
</evidence>
<feature type="compositionally biased region" description="Pro residues" evidence="1">
    <location>
        <begin position="1"/>
        <end position="10"/>
    </location>
</feature>
<gene>
    <name evidence="3" type="ORF">HW532_13845</name>
</gene>
<evidence type="ECO:0000256" key="1">
    <source>
        <dbReference type="SAM" id="MobiDB-lite"/>
    </source>
</evidence>
<evidence type="ECO:0000313" key="3">
    <source>
        <dbReference type="EMBL" id="QPC43674.1"/>
    </source>
</evidence>
<dbReference type="Gene3D" id="3.40.50.150">
    <property type="entry name" value="Vaccinia Virus protein VP39"/>
    <property type="match status" value="1"/>
</dbReference>
<accession>A0A7S8C5B4</accession>
<name>A0A7S8C5B4_9HYPH</name>
<organism evidence="3 4">
    <name type="scientific">Kaustia mangrovi</name>
    <dbReference type="NCBI Taxonomy" id="2593653"/>
    <lineage>
        <taxon>Bacteria</taxon>
        <taxon>Pseudomonadati</taxon>
        <taxon>Pseudomonadota</taxon>
        <taxon>Alphaproteobacteria</taxon>
        <taxon>Hyphomicrobiales</taxon>
        <taxon>Parvibaculaceae</taxon>
        <taxon>Kaustia</taxon>
    </lineage>
</organism>
<evidence type="ECO:0000259" key="2">
    <source>
        <dbReference type="Pfam" id="PF08241"/>
    </source>
</evidence>
<keyword evidence="3" id="KW-0489">Methyltransferase</keyword>
<dbReference type="SUPFAM" id="SSF53335">
    <property type="entry name" value="S-adenosyl-L-methionine-dependent methyltransferases"/>
    <property type="match status" value="1"/>
</dbReference>
<proteinExistence type="predicted"/>
<feature type="region of interest" description="Disordered" evidence="1">
    <location>
        <begin position="1"/>
        <end position="39"/>
    </location>
</feature>
<dbReference type="EMBL" id="CP058214">
    <property type="protein sequence ID" value="QPC43674.1"/>
    <property type="molecule type" value="Genomic_DNA"/>
</dbReference>
<dbReference type="AlphaFoldDB" id="A0A7S8C5B4"/>
<keyword evidence="3" id="KW-0808">Transferase</keyword>
<dbReference type="CDD" id="cd02440">
    <property type="entry name" value="AdoMet_MTases"/>
    <property type="match status" value="1"/>
</dbReference>
<dbReference type="KEGG" id="kmn:HW532_13845"/>
<dbReference type="RefSeq" id="WP_213161037.1">
    <property type="nucleotide sequence ID" value="NZ_CP058214.1"/>
</dbReference>
<dbReference type="InterPro" id="IPR013216">
    <property type="entry name" value="Methyltransf_11"/>
</dbReference>
<dbReference type="Proteomes" id="UP000593594">
    <property type="component" value="Chromosome"/>
</dbReference>
<dbReference type="GO" id="GO:0032259">
    <property type="term" value="P:methylation"/>
    <property type="evidence" value="ECO:0007669"/>
    <property type="project" value="UniProtKB-KW"/>
</dbReference>
<dbReference type="InterPro" id="IPR029063">
    <property type="entry name" value="SAM-dependent_MTases_sf"/>
</dbReference>
<dbReference type="PANTHER" id="PTHR43464">
    <property type="entry name" value="METHYLTRANSFERASE"/>
    <property type="match status" value="1"/>
</dbReference>
<reference evidence="3 4" key="1">
    <citation type="submission" date="2020-06" db="EMBL/GenBank/DDBJ databases">
        <title>Genome sequence of 2 isolates from Red Sea Mangroves.</title>
        <authorList>
            <person name="Sefrji F."/>
            <person name="Michoud G."/>
            <person name="Merlino G."/>
            <person name="Daffonchio D."/>
        </authorList>
    </citation>
    <scope>NUCLEOTIDE SEQUENCE [LARGE SCALE GENOMIC DNA]</scope>
    <source>
        <strain evidence="3 4">R1DC25</strain>
    </source>
</reference>
<feature type="domain" description="Methyltransferase type 11" evidence="2">
    <location>
        <begin position="93"/>
        <end position="170"/>
    </location>
</feature>
<sequence>MPPDMPPDTGPGPARLSGTRDSSPAPVPRPRDPVSSAHPEKAVDGFTALDGTVRFYSFVKAILMRTSARDVLDFGAGRGGFWFDDPSHYRKHMRDLRTTGATVTACDIDEAVLGHPCSHHRETIRPGAPLPFADRSFDVIVSDMTFEHIAEPEAVARELMRILRPGGYLCARTPNRFGYVALLTRLVPNGLHARLLARIQPGRKAEDVFPTVYRMNSPGRLGALFPDCEVSCFRDSAEPAYFFGNALLYRTLLAVHRLLPAALSTTLCAFIRKPSGEDRPGEGTMR</sequence>
<keyword evidence="4" id="KW-1185">Reference proteome</keyword>
<dbReference type="GO" id="GO:0010420">
    <property type="term" value="F:polyprenyldihydroxybenzoate methyltransferase activity"/>
    <property type="evidence" value="ECO:0007669"/>
    <property type="project" value="TreeGrafter"/>
</dbReference>